<dbReference type="EMBL" id="NJBN01000006">
    <property type="protein sequence ID" value="TKJ39983.1"/>
    <property type="molecule type" value="Genomic_DNA"/>
</dbReference>
<dbReference type="Proteomes" id="UP000319619">
    <property type="component" value="Unassembled WGS sequence"/>
</dbReference>
<evidence type="ECO:0000259" key="2">
    <source>
        <dbReference type="Pfam" id="PF18962"/>
    </source>
</evidence>
<dbReference type="PANTHER" id="PTHR42754">
    <property type="entry name" value="ENDOGLUCANASE"/>
    <property type="match status" value="1"/>
</dbReference>
<dbReference type="Pfam" id="PF18962">
    <property type="entry name" value="Por_Secre_tail"/>
    <property type="match status" value="1"/>
</dbReference>
<feature type="domain" description="Secretion system C-terminal sorting" evidence="2">
    <location>
        <begin position="408"/>
        <end position="482"/>
    </location>
</feature>
<comment type="caution">
    <text evidence="3">The sequence shown here is derived from an EMBL/GenBank/DDBJ whole genome shotgun (WGS) entry which is preliminary data.</text>
</comment>
<dbReference type="PANTHER" id="PTHR42754:SF1">
    <property type="entry name" value="LIPOPROTEIN"/>
    <property type="match status" value="1"/>
</dbReference>
<name>A0A532UYF4_UNCL8</name>
<proteinExistence type="predicted"/>
<protein>
    <recommendedName>
        <fullName evidence="2">Secretion system C-terminal sorting domain-containing protein</fullName>
    </recommendedName>
</protein>
<gene>
    <name evidence="3" type="ORF">CEE37_09615</name>
</gene>
<evidence type="ECO:0000313" key="4">
    <source>
        <dbReference type="Proteomes" id="UP000319619"/>
    </source>
</evidence>
<sequence>MYRILVLLLFVGLSVATSIHAQPPDTLWTNTFGGSNGDYGRSVQQTVDGGYIIAGWTYSYGAGNADVYLIKTDMAGSEVWSQTFGGSEEDYGYSVQQTTDGGYIIVGETYTYSAGGNDVYLIKTNAAGTEEWYKTFGGSSNDYGYSVRQTIDGGYIIAGYTWSYGAGNTDVYLIKTNAAGNEVWYQTFGGSSHYYGHSVQQTTDGGYIIAGYTWSYGAGNTDVYLIKTNAAGSEVWYQTFGESSNEIGYSVQQTTDGGYIIAGFTSSYDPYDANVYLIKTNAAGSEVWSQTFGGSGEDIGKSIQQTTDGGYIIAGYTYSYGAGERDVYLLKTDAAGSEVWSQTFGGGAYEHGYSVQQTADGGYIIAGNTISYGAGGYDVWLIRVDSEGTYVESSMPNQPLSFSLLGCYPNPFNPTTVLRFQLQDASKVNLAIFDISGRKVVELINGWRDAGVHEVTFNGSGLASGIYIYQLHAGGFTASGKMVLMK</sequence>
<dbReference type="InterPro" id="IPR011047">
    <property type="entry name" value="Quinoprotein_ADH-like_sf"/>
</dbReference>
<dbReference type="AlphaFoldDB" id="A0A532UYF4"/>
<accession>A0A532UYF4</accession>
<evidence type="ECO:0000256" key="1">
    <source>
        <dbReference type="SAM" id="SignalP"/>
    </source>
</evidence>
<organism evidence="3 4">
    <name type="scientific">candidate division LCP-89 bacterium B3_LCP</name>
    <dbReference type="NCBI Taxonomy" id="2012998"/>
    <lineage>
        <taxon>Bacteria</taxon>
        <taxon>Pseudomonadati</taxon>
        <taxon>Bacteria division LCP-89</taxon>
    </lineage>
</organism>
<dbReference type="SUPFAM" id="SSF50998">
    <property type="entry name" value="Quinoprotein alcohol dehydrogenase-like"/>
    <property type="match status" value="1"/>
</dbReference>
<feature type="signal peptide" evidence="1">
    <location>
        <begin position="1"/>
        <end position="21"/>
    </location>
</feature>
<dbReference type="InterPro" id="IPR026444">
    <property type="entry name" value="Secre_tail"/>
</dbReference>
<reference evidence="3 4" key="1">
    <citation type="submission" date="2017-06" db="EMBL/GenBank/DDBJ databases">
        <title>Novel microbial phyla capable of carbon fixation and sulfur reduction in deep-sea sediments.</title>
        <authorList>
            <person name="Huang J."/>
            <person name="Baker B."/>
            <person name="Wang Y."/>
        </authorList>
    </citation>
    <scope>NUCLEOTIDE SEQUENCE [LARGE SCALE GENOMIC DNA]</scope>
    <source>
        <strain evidence="3">B3_LCP</strain>
    </source>
</reference>
<feature type="chain" id="PRO_5022009171" description="Secretion system C-terminal sorting domain-containing protein" evidence="1">
    <location>
        <begin position="22"/>
        <end position="486"/>
    </location>
</feature>
<evidence type="ECO:0000313" key="3">
    <source>
        <dbReference type="EMBL" id="TKJ39983.1"/>
    </source>
</evidence>
<dbReference type="Gene3D" id="2.60.40.4070">
    <property type="match status" value="1"/>
</dbReference>
<dbReference type="NCBIfam" id="TIGR04183">
    <property type="entry name" value="Por_Secre_tail"/>
    <property type="match status" value="1"/>
</dbReference>
<keyword evidence="1" id="KW-0732">Signal</keyword>